<organism evidence="1 2">
    <name type="scientific">Piloderma croceum (strain F 1598)</name>
    <dbReference type="NCBI Taxonomy" id="765440"/>
    <lineage>
        <taxon>Eukaryota</taxon>
        <taxon>Fungi</taxon>
        <taxon>Dikarya</taxon>
        <taxon>Basidiomycota</taxon>
        <taxon>Agaricomycotina</taxon>
        <taxon>Agaricomycetes</taxon>
        <taxon>Agaricomycetidae</taxon>
        <taxon>Atheliales</taxon>
        <taxon>Atheliaceae</taxon>
        <taxon>Piloderma</taxon>
    </lineage>
</organism>
<sequence>MTEHKKRFVPLASCLQLLLRFLAIGLASTIRSPTGYLRWKAPMPFRSNKKNRCQYTWTVSIANLLPFRFSIPHHRVKTRIFWFL</sequence>
<protein>
    <submittedName>
        <fullName evidence="1">Uncharacterized protein</fullName>
    </submittedName>
</protein>
<dbReference type="AlphaFoldDB" id="A0A0C3FED6"/>
<evidence type="ECO:0000313" key="2">
    <source>
        <dbReference type="Proteomes" id="UP000054166"/>
    </source>
</evidence>
<evidence type="ECO:0000313" key="1">
    <source>
        <dbReference type="EMBL" id="KIM78319.1"/>
    </source>
</evidence>
<reference evidence="1 2" key="1">
    <citation type="submission" date="2014-04" db="EMBL/GenBank/DDBJ databases">
        <authorList>
            <consortium name="DOE Joint Genome Institute"/>
            <person name="Kuo A."/>
            <person name="Tarkka M."/>
            <person name="Buscot F."/>
            <person name="Kohler A."/>
            <person name="Nagy L.G."/>
            <person name="Floudas D."/>
            <person name="Copeland A."/>
            <person name="Barry K.W."/>
            <person name="Cichocki N."/>
            <person name="Veneault-Fourrey C."/>
            <person name="LaButti K."/>
            <person name="Lindquist E.A."/>
            <person name="Lipzen A."/>
            <person name="Lundell T."/>
            <person name="Morin E."/>
            <person name="Murat C."/>
            <person name="Sun H."/>
            <person name="Tunlid A."/>
            <person name="Henrissat B."/>
            <person name="Grigoriev I.V."/>
            <person name="Hibbett D.S."/>
            <person name="Martin F."/>
            <person name="Nordberg H.P."/>
            <person name="Cantor M.N."/>
            <person name="Hua S.X."/>
        </authorList>
    </citation>
    <scope>NUCLEOTIDE SEQUENCE [LARGE SCALE GENOMIC DNA]</scope>
    <source>
        <strain evidence="1 2">F 1598</strain>
    </source>
</reference>
<proteinExistence type="predicted"/>
<keyword evidence="2" id="KW-1185">Reference proteome</keyword>
<dbReference type="InParanoid" id="A0A0C3FED6"/>
<gene>
    <name evidence="1" type="ORF">PILCRDRAFT_595533</name>
</gene>
<dbReference type="EMBL" id="KN833017">
    <property type="protein sequence ID" value="KIM78319.1"/>
    <property type="molecule type" value="Genomic_DNA"/>
</dbReference>
<dbReference type="HOGENOM" id="CLU_2528268_0_0_1"/>
<accession>A0A0C3FED6</accession>
<dbReference type="Proteomes" id="UP000054166">
    <property type="component" value="Unassembled WGS sequence"/>
</dbReference>
<name>A0A0C3FED6_PILCF</name>
<reference evidence="2" key="2">
    <citation type="submission" date="2015-01" db="EMBL/GenBank/DDBJ databases">
        <title>Evolutionary Origins and Diversification of the Mycorrhizal Mutualists.</title>
        <authorList>
            <consortium name="DOE Joint Genome Institute"/>
            <consortium name="Mycorrhizal Genomics Consortium"/>
            <person name="Kohler A."/>
            <person name="Kuo A."/>
            <person name="Nagy L.G."/>
            <person name="Floudas D."/>
            <person name="Copeland A."/>
            <person name="Barry K.W."/>
            <person name="Cichocki N."/>
            <person name="Veneault-Fourrey C."/>
            <person name="LaButti K."/>
            <person name="Lindquist E.A."/>
            <person name="Lipzen A."/>
            <person name="Lundell T."/>
            <person name="Morin E."/>
            <person name="Murat C."/>
            <person name="Riley R."/>
            <person name="Ohm R."/>
            <person name="Sun H."/>
            <person name="Tunlid A."/>
            <person name="Henrissat B."/>
            <person name="Grigoriev I.V."/>
            <person name="Hibbett D.S."/>
            <person name="Martin F."/>
        </authorList>
    </citation>
    <scope>NUCLEOTIDE SEQUENCE [LARGE SCALE GENOMIC DNA]</scope>
    <source>
        <strain evidence="2">F 1598</strain>
    </source>
</reference>